<proteinExistence type="predicted"/>
<evidence type="ECO:0000313" key="1">
    <source>
        <dbReference type="EMBL" id="OPC65193.1"/>
    </source>
</evidence>
<evidence type="ECO:0000313" key="2">
    <source>
        <dbReference type="Proteomes" id="UP000190813"/>
    </source>
</evidence>
<protein>
    <submittedName>
        <fullName evidence="1">Uncharacterized protein</fullName>
    </submittedName>
</protein>
<gene>
    <name evidence="1" type="ORF">BAZ10_03955</name>
</gene>
<accession>A0A1T3MKM0</accession>
<dbReference type="AlphaFoldDB" id="A0A1T3MKM0"/>
<dbReference type="RefSeq" id="WP_078771936.1">
    <property type="nucleotide sequence ID" value="NZ_CBCSBR010000002.1"/>
</dbReference>
<name>A0A1T3MKM0_9FLAO</name>
<dbReference type="Proteomes" id="UP000190813">
    <property type="component" value="Unassembled WGS sequence"/>
</dbReference>
<keyword evidence="2" id="KW-1185">Reference proteome</keyword>
<reference evidence="1 2" key="1">
    <citation type="submission" date="2016-06" db="EMBL/GenBank/DDBJ databases">
        <title>Revisiting the taxonomy of the Elizabethkingia Genus based on Whole-Genome Sequencing, Optical Mapping, and MALDI-TOF.</title>
        <authorList>
            <person name="Nicholson A.C."/>
        </authorList>
    </citation>
    <scope>NUCLEOTIDE SEQUENCE [LARGE SCALE GENOMIC DNA]</scope>
    <source>
        <strain evidence="1 2">G4070</strain>
    </source>
</reference>
<organism evidence="1 2">
    <name type="scientific">Elizabethkingia occulta</name>
    <dbReference type="NCBI Taxonomy" id="1867263"/>
    <lineage>
        <taxon>Bacteria</taxon>
        <taxon>Pseudomonadati</taxon>
        <taxon>Bacteroidota</taxon>
        <taxon>Flavobacteriia</taxon>
        <taxon>Flavobacteriales</taxon>
        <taxon>Weeksellaceae</taxon>
        <taxon>Elizabethkingia</taxon>
    </lineage>
</organism>
<comment type="caution">
    <text evidence="1">The sequence shown here is derived from an EMBL/GenBank/DDBJ whole genome shotgun (WGS) entry which is preliminary data.</text>
</comment>
<dbReference type="EMBL" id="MAHX01000015">
    <property type="protein sequence ID" value="OPC65193.1"/>
    <property type="molecule type" value="Genomic_DNA"/>
</dbReference>
<sequence>MENKNLETKLNFGGKKLSSKELNSIVGGGLLGNIFGGLDKELSKIEQELKKVRDGIIGGIDKVIDGVIPRKP</sequence>